<evidence type="ECO:0000256" key="1">
    <source>
        <dbReference type="ARBA" id="ARBA00010797"/>
    </source>
</evidence>
<dbReference type="Pfam" id="PF01016">
    <property type="entry name" value="Ribosomal_L27"/>
    <property type="match status" value="1"/>
</dbReference>
<dbReference type="Proteomes" id="UP001597362">
    <property type="component" value="Unassembled WGS sequence"/>
</dbReference>
<feature type="region of interest" description="Disordered" evidence="6">
    <location>
        <begin position="9"/>
        <end position="41"/>
    </location>
</feature>
<evidence type="ECO:0000256" key="6">
    <source>
        <dbReference type="SAM" id="MobiDB-lite"/>
    </source>
</evidence>
<dbReference type="PANTHER" id="PTHR15893:SF0">
    <property type="entry name" value="LARGE RIBOSOMAL SUBUNIT PROTEIN BL27M"/>
    <property type="match status" value="1"/>
</dbReference>
<dbReference type="PROSITE" id="PS00831">
    <property type="entry name" value="RIBOSOMAL_L27"/>
    <property type="match status" value="1"/>
</dbReference>
<dbReference type="PRINTS" id="PR00063">
    <property type="entry name" value="RIBOSOMALL27"/>
</dbReference>
<dbReference type="SUPFAM" id="SSF110324">
    <property type="entry name" value="Ribosomal L27 protein-like"/>
    <property type="match status" value="1"/>
</dbReference>
<dbReference type="InterPro" id="IPR018261">
    <property type="entry name" value="Ribosomal_bL27_CS"/>
</dbReference>
<evidence type="ECO:0000313" key="8">
    <source>
        <dbReference type="Proteomes" id="UP001597362"/>
    </source>
</evidence>
<gene>
    <name evidence="5 7" type="primary">rpmA</name>
    <name evidence="7" type="ORF">ACFSJH_12110</name>
</gene>
<evidence type="ECO:0000256" key="3">
    <source>
        <dbReference type="ARBA" id="ARBA00023274"/>
    </source>
</evidence>
<dbReference type="Gene3D" id="2.40.50.100">
    <property type="match status" value="1"/>
</dbReference>
<dbReference type="EMBL" id="JBHUHO010000030">
    <property type="protein sequence ID" value="MFD2116467.1"/>
    <property type="molecule type" value="Genomic_DNA"/>
</dbReference>
<proteinExistence type="inferred from homology"/>
<evidence type="ECO:0000256" key="2">
    <source>
        <dbReference type="ARBA" id="ARBA00022980"/>
    </source>
</evidence>
<comment type="caution">
    <text evidence="7">The sequence shown here is derived from an EMBL/GenBank/DDBJ whole genome shotgun (WGS) entry which is preliminary data.</text>
</comment>
<dbReference type="RefSeq" id="WP_377772657.1">
    <property type="nucleotide sequence ID" value="NZ_JBHUHO010000030.1"/>
</dbReference>
<dbReference type="GO" id="GO:0005840">
    <property type="term" value="C:ribosome"/>
    <property type="evidence" value="ECO:0007669"/>
    <property type="project" value="UniProtKB-KW"/>
</dbReference>
<keyword evidence="8" id="KW-1185">Reference proteome</keyword>
<dbReference type="HAMAP" id="MF_00539">
    <property type="entry name" value="Ribosomal_bL27"/>
    <property type="match status" value="1"/>
</dbReference>
<dbReference type="InterPro" id="IPR001684">
    <property type="entry name" value="Ribosomal_bL27"/>
</dbReference>
<evidence type="ECO:0000256" key="4">
    <source>
        <dbReference type="ARBA" id="ARBA00035175"/>
    </source>
</evidence>
<comment type="similarity">
    <text evidence="1 5">Belongs to the bacterial ribosomal protein bL27 family.</text>
</comment>
<reference evidence="8" key="1">
    <citation type="journal article" date="2019" name="Int. J. Syst. Evol. Microbiol.">
        <title>The Global Catalogue of Microorganisms (GCM) 10K type strain sequencing project: providing services to taxonomists for standard genome sequencing and annotation.</title>
        <authorList>
            <consortium name="The Broad Institute Genomics Platform"/>
            <consortium name="The Broad Institute Genome Sequencing Center for Infectious Disease"/>
            <person name="Wu L."/>
            <person name="Ma J."/>
        </authorList>
    </citation>
    <scope>NUCLEOTIDE SEQUENCE [LARGE SCALE GENOMIC DNA]</scope>
    <source>
        <strain evidence="8">GH52</strain>
    </source>
</reference>
<evidence type="ECO:0000313" key="7">
    <source>
        <dbReference type="EMBL" id="MFD2116467.1"/>
    </source>
</evidence>
<keyword evidence="3 5" id="KW-0687">Ribonucleoprotein</keyword>
<protein>
    <recommendedName>
        <fullName evidence="4 5">Large ribosomal subunit protein bL27</fullName>
    </recommendedName>
</protein>
<dbReference type="PANTHER" id="PTHR15893">
    <property type="entry name" value="RIBOSOMAL PROTEIN L27"/>
    <property type="match status" value="1"/>
</dbReference>
<keyword evidence="2 5" id="KW-0689">Ribosomal protein</keyword>
<accession>A0ABW4YL56</accession>
<evidence type="ECO:0000256" key="5">
    <source>
        <dbReference type="HAMAP-Rule" id="MF_00539"/>
    </source>
</evidence>
<sequence length="96" mass="10552">MLQMNLQLFASKKGVGSTRNGRDSQSKRLGAKRADGQQVTGGSILYRQRGTKIHPGNNVGIGKDDTLFAKIDGVVKFERYGRDRKKVSVYPVAQAE</sequence>
<dbReference type="NCBIfam" id="TIGR00062">
    <property type="entry name" value="L27"/>
    <property type="match status" value="1"/>
</dbReference>
<name>A0ABW4YL56_9BACL</name>
<organism evidence="7 8">
    <name type="scientific">Paenibacillus yanchengensis</name>
    <dbReference type="NCBI Taxonomy" id="2035833"/>
    <lineage>
        <taxon>Bacteria</taxon>
        <taxon>Bacillati</taxon>
        <taxon>Bacillota</taxon>
        <taxon>Bacilli</taxon>
        <taxon>Bacillales</taxon>
        <taxon>Paenibacillaceae</taxon>
        <taxon>Paenibacillus</taxon>
    </lineage>
</organism>